<protein>
    <submittedName>
        <fullName evidence="2">Uncharacterized protein</fullName>
    </submittedName>
</protein>
<dbReference type="RefSeq" id="WP_026420086.1">
    <property type="nucleotide sequence ID" value="NZ_AUBJ02000001.1"/>
</dbReference>
<evidence type="ECO:0000313" key="2">
    <source>
        <dbReference type="EMBL" id="MCP2334575.1"/>
    </source>
</evidence>
<name>A0ABT1JPX3_ACTCY</name>
<gene>
    <name evidence="2" type="ORF">G443_004845</name>
</gene>
<sequence>MNQFRESATTSCSEAGPRESLSLHPTTVAAIARVAESENVPYTEALRRLVADGRAMHRARASGGRVVVRYLDGREEPLRAGGVLEPA</sequence>
<feature type="region of interest" description="Disordered" evidence="1">
    <location>
        <begin position="1"/>
        <end position="22"/>
    </location>
</feature>
<comment type="caution">
    <text evidence="2">The sequence shown here is derived from an EMBL/GenBank/DDBJ whole genome shotgun (WGS) entry which is preliminary data.</text>
</comment>
<accession>A0ABT1JPX3</accession>
<dbReference type="Proteomes" id="UP000791080">
    <property type="component" value="Unassembled WGS sequence"/>
</dbReference>
<organism evidence="2 3">
    <name type="scientific">Actinoalloteichus caeruleus DSM 43889</name>
    <dbReference type="NCBI Taxonomy" id="1120930"/>
    <lineage>
        <taxon>Bacteria</taxon>
        <taxon>Bacillati</taxon>
        <taxon>Actinomycetota</taxon>
        <taxon>Actinomycetes</taxon>
        <taxon>Pseudonocardiales</taxon>
        <taxon>Pseudonocardiaceae</taxon>
        <taxon>Actinoalloteichus</taxon>
        <taxon>Actinoalloteichus cyanogriseus</taxon>
    </lineage>
</organism>
<dbReference type="EMBL" id="AUBJ02000001">
    <property type="protein sequence ID" value="MCP2334575.1"/>
    <property type="molecule type" value="Genomic_DNA"/>
</dbReference>
<reference evidence="2 3" key="1">
    <citation type="submission" date="2022-06" db="EMBL/GenBank/DDBJ databases">
        <title>Genomic Encyclopedia of Type Strains, Phase I: the one thousand microbial genomes (KMG-I) project.</title>
        <authorList>
            <person name="Kyrpides N."/>
        </authorList>
    </citation>
    <scope>NUCLEOTIDE SEQUENCE [LARGE SCALE GENOMIC DNA]</scope>
    <source>
        <strain evidence="2 3">DSM 43889</strain>
    </source>
</reference>
<feature type="compositionally biased region" description="Polar residues" evidence="1">
    <location>
        <begin position="1"/>
        <end position="13"/>
    </location>
</feature>
<evidence type="ECO:0000256" key="1">
    <source>
        <dbReference type="SAM" id="MobiDB-lite"/>
    </source>
</evidence>
<keyword evidence="3" id="KW-1185">Reference proteome</keyword>
<evidence type="ECO:0000313" key="3">
    <source>
        <dbReference type="Proteomes" id="UP000791080"/>
    </source>
</evidence>
<proteinExistence type="predicted"/>